<dbReference type="InterPro" id="IPR032675">
    <property type="entry name" value="LRR_dom_sf"/>
</dbReference>
<evidence type="ECO:0000313" key="5">
    <source>
        <dbReference type="EMBL" id="RIY14110.1"/>
    </source>
</evidence>
<dbReference type="InterPro" id="IPR045619">
    <property type="entry name" value="DUF6443"/>
</dbReference>
<keyword evidence="2" id="KW-0732">Signal</keyword>
<gene>
    <name evidence="5" type="ORF">D0T11_00005</name>
</gene>
<name>A0A418R8Z4_9BACT</name>
<protein>
    <recommendedName>
        <fullName evidence="4">DUF6443 domain-containing protein</fullName>
    </recommendedName>
</protein>
<keyword evidence="6" id="KW-1185">Reference proteome</keyword>
<dbReference type="Proteomes" id="UP000284250">
    <property type="component" value="Unassembled WGS sequence"/>
</dbReference>
<dbReference type="Pfam" id="PF20041">
    <property type="entry name" value="DUF6443"/>
    <property type="match status" value="1"/>
</dbReference>
<keyword evidence="1" id="KW-0433">Leucine-rich repeat</keyword>
<dbReference type="Pfam" id="PF00560">
    <property type="entry name" value="LRR_1"/>
    <property type="match status" value="2"/>
</dbReference>
<evidence type="ECO:0000256" key="1">
    <source>
        <dbReference type="ARBA" id="ARBA00022614"/>
    </source>
</evidence>
<dbReference type="SUPFAM" id="SSF52058">
    <property type="entry name" value="L domain-like"/>
    <property type="match status" value="1"/>
</dbReference>
<dbReference type="EMBL" id="QYCN01000001">
    <property type="protein sequence ID" value="RIY14110.1"/>
    <property type="molecule type" value="Genomic_DNA"/>
</dbReference>
<evidence type="ECO:0000259" key="4">
    <source>
        <dbReference type="Pfam" id="PF20041"/>
    </source>
</evidence>
<evidence type="ECO:0000256" key="2">
    <source>
        <dbReference type="ARBA" id="ARBA00022729"/>
    </source>
</evidence>
<comment type="caution">
    <text evidence="5">The sequence shown here is derived from an EMBL/GenBank/DDBJ whole genome shotgun (WGS) entry which is preliminary data.</text>
</comment>
<dbReference type="InterPro" id="IPR001611">
    <property type="entry name" value="Leu-rich_rpt"/>
</dbReference>
<feature type="non-terminal residue" evidence="5">
    <location>
        <position position="787"/>
    </location>
</feature>
<sequence length="787" mass="86098">MADSAKVRILRQLYLGTGGDQWYQRAGWPTAAQWQTPGFADTLSSRHFRTWQGLQVYGSQVYGVHLAGNNLRGPFPASLPELGGDLVQLHLGNNQLTGELPQNIGQLNGISILDLNTNLLSGPLPASLSQLRTVYILGLAQNQFTGPLPPDIGNLTGVVIFNLSDNRLSGPLPASMGQMVSLSYCHLDNNQLTGSLPASLGQLTRLIYLTLPRNRLSGVLPAGVLSLPTTTSIQLQGNELTGIGPLGAGPFPSYPDLSGNYLGFDAMEQLLTGPGQNKHPYFPAPHQRQRLLRADTVALVKGQWKTLDGTLPGQHNRYQWERKVGVTWVALPGQTQPTYALHMLGESEEGEYRTRVTNDWMPYQAGTGVTLYGRGHYVSLLPYAPLALNEPTDAGCPAPPSGPLPVNRPLGQTDSVNYVRTYAARVAFTDPAKLRAARPDSGRVQVSTQYLDGLGRPVQTVRHGASPTGRDLVQLTQYDALGREPKQFLSYSAAPASADAVGYHPDAVAEQGQFYRGQGGRDPLLASLTQHLPQTAVPYAETVFEASPLNRPLVQASAGESWQLGAGHEVTLSERPNAVADSVQRWSPGYDNEREELTHEGAYGAGELWVKTSRDEQGQWRQAFTDKEGRVVLTQVGTNGSYASEATSWLKTYYVFDEFGRLRAVLPPLAVQRLRQNAWRVSGAGVERLLFRYHHDARGRLTEKQVPDQAGYAYTLYNALDQPILSQDVAQQAAKEWTASKYDALGRVVYAGLVHFADLSGTPSQQRDQLQTWQTNWLAQNPTVPLW</sequence>
<reference evidence="5 6" key="2">
    <citation type="submission" date="2019-01" db="EMBL/GenBank/DDBJ databases">
        <title>Hymenobacter humicola sp. nov., isolated from soils in Antarctica.</title>
        <authorList>
            <person name="Sedlacek I."/>
            <person name="Holochova P."/>
            <person name="Kralova S."/>
            <person name="Pantucek R."/>
            <person name="Stankova E."/>
            <person name="Vrbovska V."/>
            <person name="Kristofova L."/>
            <person name="Svec P."/>
            <person name="Busse H.-J."/>
        </authorList>
    </citation>
    <scope>NUCLEOTIDE SEQUENCE [LARGE SCALE GENOMIC DNA]</scope>
    <source>
        <strain evidence="5 6">CCM 8852</strain>
    </source>
</reference>
<proteinExistence type="predicted"/>
<dbReference type="FunFam" id="3.80.10.10:FF:000041">
    <property type="entry name" value="LRR receptor-like serine/threonine-protein kinase ERECTA"/>
    <property type="match status" value="2"/>
</dbReference>
<feature type="domain" description="DUF6443" evidence="4">
    <location>
        <begin position="436"/>
        <end position="570"/>
    </location>
</feature>
<dbReference type="AlphaFoldDB" id="A0A418R8Z4"/>
<accession>A0A418R8Z4</accession>
<organism evidence="5 6">
    <name type="scientific">Hymenobacter rubripertinctus</name>
    <dbReference type="NCBI Taxonomy" id="2029981"/>
    <lineage>
        <taxon>Bacteria</taxon>
        <taxon>Pseudomonadati</taxon>
        <taxon>Bacteroidota</taxon>
        <taxon>Cytophagia</taxon>
        <taxon>Cytophagales</taxon>
        <taxon>Hymenobacteraceae</taxon>
        <taxon>Hymenobacter</taxon>
    </lineage>
</organism>
<evidence type="ECO:0000256" key="3">
    <source>
        <dbReference type="ARBA" id="ARBA00022737"/>
    </source>
</evidence>
<keyword evidence="3" id="KW-0677">Repeat</keyword>
<reference evidence="5 6" key="1">
    <citation type="submission" date="2018-09" db="EMBL/GenBank/DDBJ databases">
        <authorList>
            <person name="Zeman M."/>
            <person name="Pardy F."/>
        </authorList>
    </citation>
    <scope>NUCLEOTIDE SEQUENCE [LARGE SCALE GENOMIC DNA]</scope>
    <source>
        <strain evidence="5 6">CCM 8852</strain>
    </source>
</reference>
<dbReference type="PANTHER" id="PTHR47988">
    <property type="entry name" value="SOMATIC EMBRYOGENESIS RECEPTOR KINASE 1"/>
    <property type="match status" value="1"/>
</dbReference>
<evidence type="ECO:0000313" key="6">
    <source>
        <dbReference type="Proteomes" id="UP000284250"/>
    </source>
</evidence>
<dbReference type="Gene3D" id="2.180.10.10">
    <property type="entry name" value="RHS repeat-associated core"/>
    <property type="match status" value="1"/>
</dbReference>
<dbReference type="Gene3D" id="3.80.10.10">
    <property type="entry name" value="Ribonuclease Inhibitor"/>
    <property type="match status" value="2"/>
</dbReference>